<reference evidence="1 2" key="1">
    <citation type="journal article" date="2014" name="World J. Microbiol. Biotechnol.">
        <title>Biodiversity and physiological characteristics of Antarctic and Arctic lichens-associated bacteria.</title>
        <authorList>
            <person name="Lee Y.M."/>
            <person name="Kim E.H."/>
            <person name="Lee H.K."/>
            <person name="Hong S.G."/>
        </authorList>
    </citation>
    <scope>NUCLEOTIDE SEQUENCE [LARGE SCALE GENOMIC DNA]</scope>
    <source>
        <strain evidence="1 2">PAMC 26569</strain>
    </source>
</reference>
<sequence length="122" mass="12390">MADLAHIVGGDLQLGPSGDLAVVGGDDETRQRVLHRLLTSPGTYIWQLPYGAGLPALVGGVASRQRIAAIVRAQMAYEVSVAAAPEPSVVLAGNRIGAISATITYTDAGSGNSQVLTLPIGG</sequence>
<gene>
    <name evidence="1" type="ORF">HN018_10785</name>
</gene>
<accession>A0A6M8HQ64</accession>
<proteinExistence type="predicted"/>
<organism evidence="1 2">
    <name type="scientific">Lichenicola cladoniae</name>
    <dbReference type="NCBI Taxonomy" id="1484109"/>
    <lineage>
        <taxon>Bacteria</taxon>
        <taxon>Pseudomonadati</taxon>
        <taxon>Pseudomonadota</taxon>
        <taxon>Alphaproteobacteria</taxon>
        <taxon>Acetobacterales</taxon>
        <taxon>Acetobacteraceae</taxon>
        <taxon>Lichenicola</taxon>
    </lineage>
</organism>
<name>A0A6M8HQ64_9PROT</name>
<dbReference type="AlphaFoldDB" id="A0A6M8HQ64"/>
<evidence type="ECO:0008006" key="3">
    <source>
        <dbReference type="Google" id="ProtNLM"/>
    </source>
</evidence>
<dbReference type="Proteomes" id="UP000500767">
    <property type="component" value="Chromosome"/>
</dbReference>
<dbReference type="KEGG" id="lck:HN018_10785"/>
<dbReference type="SUPFAM" id="SSF160719">
    <property type="entry name" value="gpW/gp25-like"/>
    <property type="match status" value="1"/>
</dbReference>
<keyword evidence="2" id="KW-1185">Reference proteome</keyword>
<evidence type="ECO:0000313" key="1">
    <source>
        <dbReference type="EMBL" id="QKE90456.1"/>
    </source>
</evidence>
<dbReference type="EMBL" id="CP053708">
    <property type="protein sequence ID" value="QKE90456.1"/>
    <property type="molecule type" value="Genomic_DNA"/>
</dbReference>
<protein>
    <recommendedName>
        <fullName evidence="3">Phage tail protein</fullName>
    </recommendedName>
</protein>
<dbReference type="Gene3D" id="3.10.450.40">
    <property type="match status" value="1"/>
</dbReference>
<evidence type="ECO:0000313" key="2">
    <source>
        <dbReference type="Proteomes" id="UP000500767"/>
    </source>
</evidence>
<dbReference type="RefSeq" id="WP_171835405.1">
    <property type="nucleotide sequence ID" value="NZ_CP053708.1"/>
</dbReference>